<dbReference type="AlphaFoldDB" id="A0A7L0WUI9"/>
<name>A0A7L0WUI9_ALELA</name>
<accession>A0A7L0WUI9</accession>
<dbReference type="EMBL" id="VXAV01010697">
    <property type="protein sequence ID" value="NXL94414.1"/>
    <property type="molecule type" value="Genomic_DNA"/>
</dbReference>
<dbReference type="Proteomes" id="UP000562322">
    <property type="component" value="Unassembled WGS sequence"/>
</dbReference>
<dbReference type="SUPFAM" id="SSF52540">
    <property type="entry name" value="P-loop containing nucleoside triphosphate hydrolases"/>
    <property type="match status" value="1"/>
</dbReference>
<proteinExistence type="predicted"/>
<dbReference type="OrthoDB" id="6108017at2759"/>
<reference evidence="1 2" key="1">
    <citation type="submission" date="2019-09" db="EMBL/GenBank/DDBJ databases">
        <title>Bird 10,000 Genomes (B10K) Project - Family phase.</title>
        <authorList>
            <person name="Zhang G."/>
        </authorList>
    </citation>
    <scope>NUCLEOTIDE SEQUENCE [LARGE SCALE GENOMIC DNA]</scope>
    <source>
        <strain evidence="1">B10K-DU-001-39</strain>
        <tissue evidence="1">Muscle</tissue>
    </source>
</reference>
<dbReference type="InterPro" id="IPR027417">
    <property type="entry name" value="P-loop_NTPase"/>
</dbReference>
<feature type="non-terminal residue" evidence="1">
    <location>
        <position position="107"/>
    </location>
</feature>
<evidence type="ECO:0000313" key="2">
    <source>
        <dbReference type="Proteomes" id="UP000562322"/>
    </source>
</evidence>
<evidence type="ECO:0000313" key="1">
    <source>
        <dbReference type="EMBL" id="NXL94414.1"/>
    </source>
</evidence>
<gene>
    <name evidence="1" type="primary">Myo5b_7</name>
    <name evidence="1" type="ORF">ALELAT_R14869</name>
</gene>
<comment type="caution">
    <text evidence="1">The sequence shown here is derived from an EMBL/GenBank/DDBJ whole genome shotgun (WGS) entry which is preliminary data.</text>
</comment>
<sequence>FSPARAMQGVRPEPLVPAGVPEDHQQELFTVLAAILHLGNVTVRGRDRHGDGCFVEVGGSSLHGDLPPGGAGDGSVPSQPGDEALGLFCALLGIEAAQVTRWLCHRK</sequence>
<keyword evidence="2" id="KW-1185">Reference proteome</keyword>
<protein>
    <submittedName>
        <fullName evidence="1">MYO5B protein</fullName>
    </submittedName>
</protein>
<organism evidence="1 2">
    <name type="scientific">Alectura lathami</name>
    <name type="common">Australian brush turkey</name>
    <dbReference type="NCBI Taxonomy" id="81907"/>
    <lineage>
        <taxon>Eukaryota</taxon>
        <taxon>Metazoa</taxon>
        <taxon>Chordata</taxon>
        <taxon>Craniata</taxon>
        <taxon>Vertebrata</taxon>
        <taxon>Euteleostomi</taxon>
        <taxon>Archelosauria</taxon>
        <taxon>Archosauria</taxon>
        <taxon>Dinosauria</taxon>
        <taxon>Saurischia</taxon>
        <taxon>Theropoda</taxon>
        <taxon>Coelurosauria</taxon>
        <taxon>Aves</taxon>
        <taxon>Neognathae</taxon>
        <taxon>Galloanserae</taxon>
        <taxon>Galliformes</taxon>
        <taxon>Megapodiidae</taxon>
        <taxon>Alectura</taxon>
    </lineage>
</organism>
<feature type="non-terminal residue" evidence="1">
    <location>
        <position position="1"/>
    </location>
</feature>
<dbReference type="Gene3D" id="1.20.120.720">
    <property type="entry name" value="Myosin VI head, motor domain, U50 subdomain"/>
    <property type="match status" value="1"/>
</dbReference>